<dbReference type="AlphaFoldDB" id="A0AAE3XSN6"/>
<evidence type="ECO:0000313" key="1">
    <source>
        <dbReference type="EMBL" id="MDR6242043.1"/>
    </source>
</evidence>
<gene>
    <name evidence="1" type="ORF">HNQ88_005130</name>
</gene>
<evidence type="ECO:0000313" key="2">
    <source>
        <dbReference type="Proteomes" id="UP001185092"/>
    </source>
</evidence>
<dbReference type="EMBL" id="JAVDQD010000017">
    <property type="protein sequence ID" value="MDR6242043.1"/>
    <property type="molecule type" value="Genomic_DNA"/>
</dbReference>
<accession>A0AAE3XSN6</accession>
<sequence length="186" mass="22472">MNSNTANNKICIFQHKNYSISLEQGKWLLHDGDKPFEIIEKDNNYLWRLPILECDPKEFIKTISKYETQANTDFPIVDIISFAILHDSHYWFRLALNWLKHIEITDELVRIFKSVYKNIHHQDHQRLIWQYIITWNRQKAKEYYENKDSFESFLARLKEANIPFQIFNQSSVIVNSVKFDFLQDKL</sequence>
<protein>
    <submittedName>
        <fullName evidence="1">Uncharacterized protein</fullName>
    </submittedName>
</protein>
<dbReference type="Proteomes" id="UP001185092">
    <property type="component" value="Unassembled WGS sequence"/>
</dbReference>
<keyword evidence="2" id="KW-1185">Reference proteome</keyword>
<name>A0AAE3XSN6_9BACT</name>
<comment type="caution">
    <text evidence="1">The sequence shown here is derived from an EMBL/GenBank/DDBJ whole genome shotgun (WGS) entry which is preliminary data.</text>
</comment>
<reference evidence="1" key="1">
    <citation type="submission" date="2023-07" db="EMBL/GenBank/DDBJ databases">
        <title>Genomic Encyclopedia of Type Strains, Phase IV (KMG-IV): sequencing the most valuable type-strain genomes for metagenomic binning, comparative biology and taxonomic classification.</title>
        <authorList>
            <person name="Goeker M."/>
        </authorList>
    </citation>
    <scope>NUCLEOTIDE SEQUENCE</scope>
    <source>
        <strain evidence="1">DSM 26174</strain>
    </source>
</reference>
<dbReference type="RefSeq" id="WP_309943373.1">
    <property type="nucleotide sequence ID" value="NZ_AP025305.1"/>
</dbReference>
<organism evidence="1 2">
    <name type="scientific">Aureibacter tunicatorum</name>
    <dbReference type="NCBI Taxonomy" id="866807"/>
    <lineage>
        <taxon>Bacteria</taxon>
        <taxon>Pseudomonadati</taxon>
        <taxon>Bacteroidota</taxon>
        <taxon>Cytophagia</taxon>
        <taxon>Cytophagales</taxon>
        <taxon>Persicobacteraceae</taxon>
        <taxon>Aureibacter</taxon>
    </lineage>
</organism>
<proteinExistence type="predicted"/>